<evidence type="ECO:0000313" key="10">
    <source>
        <dbReference type="EMBL" id="KKK92315.1"/>
    </source>
</evidence>
<keyword evidence="2" id="KW-0813">Transport</keyword>
<evidence type="ECO:0000256" key="4">
    <source>
        <dbReference type="ARBA" id="ARBA00022519"/>
    </source>
</evidence>
<proteinExistence type="predicted"/>
<evidence type="ECO:0000256" key="3">
    <source>
        <dbReference type="ARBA" id="ARBA00022475"/>
    </source>
</evidence>
<keyword evidence="7 8" id="KW-0472">Membrane</keyword>
<evidence type="ECO:0000256" key="2">
    <source>
        <dbReference type="ARBA" id="ARBA00022448"/>
    </source>
</evidence>
<evidence type="ECO:0000256" key="8">
    <source>
        <dbReference type="SAM" id="Phobius"/>
    </source>
</evidence>
<dbReference type="GO" id="GO:0022857">
    <property type="term" value="F:transmembrane transporter activity"/>
    <property type="evidence" value="ECO:0007669"/>
    <property type="project" value="TreeGrafter"/>
</dbReference>
<keyword evidence="6 8" id="KW-1133">Transmembrane helix</keyword>
<dbReference type="InterPro" id="IPR007387">
    <property type="entry name" value="TRAP_DctQ"/>
</dbReference>
<name>A0A0F9A2G3_9ZZZZ</name>
<evidence type="ECO:0000259" key="9">
    <source>
        <dbReference type="Pfam" id="PF04290"/>
    </source>
</evidence>
<feature type="transmembrane region" description="Helical" evidence="8">
    <location>
        <begin position="51"/>
        <end position="71"/>
    </location>
</feature>
<dbReference type="InterPro" id="IPR055348">
    <property type="entry name" value="DctQ"/>
</dbReference>
<feature type="transmembrane region" description="Helical" evidence="8">
    <location>
        <begin position="83"/>
        <end position="101"/>
    </location>
</feature>
<accession>A0A0F9A2G3</accession>
<feature type="domain" description="Tripartite ATP-independent periplasmic transporters DctQ component" evidence="9">
    <location>
        <begin position="22"/>
        <end position="150"/>
    </location>
</feature>
<dbReference type="Pfam" id="PF04290">
    <property type="entry name" value="DctQ"/>
    <property type="match status" value="1"/>
</dbReference>
<evidence type="ECO:0000256" key="7">
    <source>
        <dbReference type="ARBA" id="ARBA00023136"/>
    </source>
</evidence>
<dbReference type="PANTHER" id="PTHR35011">
    <property type="entry name" value="2,3-DIKETO-L-GULONATE TRAP TRANSPORTER SMALL PERMEASE PROTEIN YIAM"/>
    <property type="match status" value="1"/>
</dbReference>
<evidence type="ECO:0000256" key="5">
    <source>
        <dbReference type="ARBA" id="ARBA00022692"/>
    </source>
</evidence>
<reference evidence="10" key="1">
    <citation type="journal article" date="2015" name="Nature">
        <title>Complex archaea that bridge the gap between prokaryotes and eukaryotes.</title>
        <authorList>
            <person name="Spang A."/>
            <person name="Saw J.H."/>
            <person name="Jorgensen S.L."/>
            <person name="Zaremba-Niedzwiedzka K."/>
            <person name="Martijn J."/>
            <person name="Lind A.E."/>
            <person name="van Eijk R."/>
            <person name="Schleper C."/>
            <person name="Guy L."/>
            <person name="Ettema T.J."/>
        </authorList>
    </citation>
    <scope>NUCLEOTIDE SEQUENCE</scope>
</reference>
<keyword evidence="3" id="KW-1003">Cell membrane</keyword>
<protein>
    <recommendedName>
        <fullName evidence="9">Tripartite ATP-independent periplasmic transporters DctQ component domain-containing protein</fullName>
    </recommendedName>
</protein>
<organism evidence="10">
    <name type="scientific">marine sediment metagenome</name>
    <dbReference type="NCBI Taxonomy" id="412755"/>
    <lineage>
        <taxon>unclassified sequences</taxon>
        <taxon>metagenomes</taxon>
        <taxon>ecological metagenomes</taxon>
    </lineage>
</organism>
<dbReference type="AlphaFoldDB" id="A0A0F9A2G3"/>
<evidence type="ECO:0000256" key="1">
    <source>
        <dbReference type="ARBA" id="ARBA00004429"/>
    </source>
</evidence>
<gene>
    <name evidence="10" type="ORF">LCGC14_2704160</name>
</gene>
<keyword evidence="4" id="KW-0997">Cell inner membrane</keyword>
<keyword evidence="5 8" id="KW-0812">Transmembrane</keyword>
<comment type="subcellular location">
    <subcellularLocation>
        <location evidence="1">Cell inner membrane</location>
        <topology evidence="1">Multi-pass membrane protein</topology>
    </subcellularLocation>
</comment>
<dbReference type="PANTHER" id="PTHR35011:SF10">
    <property type="entry name" value="TRAP TRANSPORTER SMALL PERMEASE PROTEIN"/>
    <property type="match status" value="1"/>
</dbReference>
<dbReference type="GO" id="GO:0005886">
    <property type="term" value="C:plasma membrane"/>
    <property type="evidence" value="ECO:0007669"/>
    <property type="project" value="UniProtKB-SubCell"/>
</dbReference>
<evidence type="ECO:0000256" key="6">
    <source>
        <dbReference type="ARBA" id="ARBA00022989"/>
    </source>
</evidence>
<sequence>MLVNLEKILLGLGALAVIALGVLITSNVIARALFASQVPDSVTMVRELMVAAILLPLAAATAARAHVSVAFVTDRFPDRARSVLIVAGSAIGMLALAPLIYSGGREFFAVVEKGSFFYGDLNLPKWPGRLLFLVGMIATFLRLAELTWRDGRTVLSGGVVSDEQQHAADLMVEKDVL</sequence>
<comment type="caution">
    <text evidence="10">The sequence shown here is derived from an EMBL/GenBank/DDBJ whole genome shotgun (WGS) entry which is preliminary data.</text>
</comment>
<dbReference type="EMBL" id="LAZR01048264">
    <property type="protein sequence ID" value="KKK92315.1"/>
    <property type="molecule type" value="Genomic_DNA"/>
</dbReference>
<dbReference type="GO" id="GO:0015740">
    <property type="term" value="P:C4-dicarboxylate transport"/>
    <property type="evidence" value="ECO:0007669"/>
    <property type="project" value="TreeGrafter"/>
</dbReference>
<feature type="transmembrane region" description="Helical" evidence="8">
    <location>
        <begin position="126"/>
        <end position="144"/>
    </location>
</feature>